<feature type="compositionally biased region" description="Low complexity" evidence="1">
    <location>
        <begin position="464"/>
        <end position="473"/>
    </location>
</feature>
<proteinExistence type="predicted"/>
<feature type="compositionally biased region" description="Polar residues" evidence="1">
    <location>
        <begin position="635"/>
        <end position="645"/>
    </location>
</feature>
<feature type="compositionally biased region" description="Polar residues" evidence="1">
    <location>
        <begin position="431"/>
        <end position="442"/>
    </location>
</feature>
<feature type="compositionally biased region" description="Polar residues" evidence="1">
    <location>
        <begin position="376"/>
        <end position="386"/>
    </location>
</feature>
<dbReference type="AlphaFoldDB" id="A0A6A6CZH7"/>
<reference evidence="3" key="1">
    <citation type="journal article" date="2020" name="Stud. Mycol.">
        <title>101 Dothideomycetes genomes: a test case for predicting lifestyles and emergence of pathogens.</title>
        <authorList>
            <person name="Haridas S."/>
            <person name="Albert R."/>
            <person name="Binder M."/>
            <person name="Bloem J."/>
            <person name="Labutti K."/>
            <person name="Salamov A."/>
            <person name="Andreopoulos B."/>
            <person name="Baker S."/>
            <person name="Barry K."/>
            <person name="Bills G."/>
            <person name="Bluhm B."/>
            <person name="Cannon C."/>
            <person name="Castanera R."/>
            <person name="Culley D."/>
            <person name="Daum C."/>
            <person name="Ezra D."/>
            <person name="Gonzalez J."/>
            <person name="Henrissat B."/>
            <person name="Kuo A."/>
            <person name="Liang C."/>
            <person name="Lipzen A."/>
            <person name="Lutzoni F."/>
            <person name="Magnuson J."/>
            <person name="Mondo S."/>
            <person name="Nolan M."/>
            <person name="Ohm R."/>
            <person name="Pangilinan J."/>
            <person name="Park H.-J."/>
            <person name="Ramirez L."/>
            <person name="Alfaro M."/>
            <person name="Sun H."/>
            <person name="Tritt A."/>
            <person name="Yoshinaga Y."/>
            <person name="Zwiers L.-H."/>
            <person name="Turgeon B."/>
            <person name="Goodwin S."/>
            <person name="Spatafora J."/>
            <person name="Crous P."/>
            <person name="Grigoriev I."/>
        </authorList>
    </citation>
    <scope>NUCLEOTIDE SEQUENCE</scope>
    <source>
        <strain evidence="3">ATCC 36951</strain>
    </source>
</reference>
<accession>A0A6A6CZH7</accession>
<dbReference type="Proteomes" id="UP000799537">
    <property type="component" value="Unassembled WGS sequence"/>
</dbReference>
<feature type="compositionally biased region" description="Gly residues" evidence="1">
    <location>
        <begin position="449"/>
        <end position="463"/>
    </location>
</feature>
<evidence type="ECO:0000256" key="1">
    <source>
        <dbReference type="SAM" id="MobiDB-lite"/>
    </source>
</evidence>
<keyword evidence="4" id="KW-1185">Reference proteome</keyword>
<dbReference type="EMBL" id="ML993583">
    <property type="protein sequence ID" value="KAF2171292.1"/>
    <property type="molecule type" value="Genomic_DNA"/>
</dbReference>
<protein>
    <submittedName>
        <fullName evidence="3">Uncharacterized protein</fullName>
    </submittedName>
</protein>
<feature type="compositionally biased region" description="Polar residues" evidence="1">
    <location>
        <begin position="224"/>
        <end position="233"/>
    </location>
</feature>
<feature type="compositionally biased region" description="Low complexity" evidence="1">
    <location>
        <begin position="766"/>
        <end position="783"/>
    </location>
</feature>
<feature type="compositionally biased region" description="Low complexity" evidence="1">
    <location>
        <begin position="486"/>
        <end position="496"/>
    </location>
</feature>
<feature type="compositionally biased region" description="Acidic residues" evidence="1">
    <location>
        <begin position="166"/>
        <end position="175"/>
    </location>
</feature>
<feature type="compositionally biased region" description="Basic and acidic residues" evidence="1">
    <location>
        <begin position="33"/>
        <end position="46"/>
    </location>
</feature>
<feature type="region of interest" description="Disordered" evidence="1">
    <location>
        <begin position="368"/>
        <end position="540"/>
    </location>
</feature>
<feature type="chain" id="PRO_5025493610" evidence="2">
    <location>
        <begin position="19"/>
        <end position="807"/>
    </location>
</feature>
<organism evidence="3 4">
    <name type="scientific">Zasmidium cellare ATCC 36951</name>
    <dbReference type="NCBI Taxonomy" id="1080233"/>
    <lineage>
        <taxon>Eukaryota</taxon>
        <taxon>Fungi</taxon>
        <taxon>Dikarya</taxon>
        <taxon>Ascomycota</taxon>
        <taxon>Pezizomycotina</taxon>
        <taxon>Dothideomycetes</taxon>
        <taxon>Dothideomycetidae</taxon>
        <taxon>Mycosphaerellales</taxon>
        <taxon>Mycosphaerellaceae</taxon>
        <taxon>Zasmidium</taxon>
    </lineage>
</organism>
<feature type="compositionally biased region" description="Gly residues" evidence="1">
    <location>
        <begin position="615"/>
        <end position="626"/>
    </location>
</feature>
<name>A0A6A6CZH7_ZASCE</name>
<feature type="compositionally biased region" description="Polar residues" evidence="1">
    <location>
        <begin position="680"/>
        <end position="697"/>
    </location>
</feature>
<feature type="region of interest" description="Disordered" evidence="1">
    <location>
        <begin position="584"/>
        <end position="741"/>
    </location>
</feature>
<dbReference type="RefSeq" id="XP_033672181.1">
    <property type="nucleotide sequence ID" value="XM_033804477.1"/>
</dbReference>
<feature type="region of interest" description="Disordered" evidence="1">
    <location>
        <begin position="18"/>
        <end position="233"/>
    </location>
</feature>
<gene>
    <name evidence="3" type="ORF">M409DRAFT_18405</name>
</gene>
<feature type="compositionally biased region" description="Gly residues" evidence="1">
    <location>
        <begin position="649"/>
        <end position="662"/>
    </location>
</feature>
<feature type="region of interest" description="Disordered" evidence="1">
    <location>
        <begin position="759"/>
        <end position="807"/>
    </location>
</feature>
<evidence type="ECO:0000313" key="3">
    <source>
        <dbReference type="EMBL" id="KAF2171292.1"/>
    </source>
</evidence>
<feature type="compositionally biased region" description="Basic and acidic residues" evidence="1">
    <location>
        <begin position="505"/>
        <end position="524"/>
    </location>
</feature>
<keyword evidence="2" id="KW-0732">Signal</keyword>
<evidence type="ECO:0000256" key="2">
    <source>
        <dbReference type="SAM" id="SignalP"/>
    </source>
</evidence>
<dbReference type="GeneID" id="54557749"/>
<feature type="signal peptide" evidence="2">
    <location>
        <begin position="1"/>
        <end position="18"/>
    </location>
</feature>
<evidence type="ECO:0000313" key="4">
    <source>
        <dbReference type="Proteomes" id="UP000799537"/>
    </source>
</evidence>
<sequence>MRGIILSSIALAALLVSAKPPGPQPRGNMLSKDCPKDVKLDLHEDQGMDGPPPERGGQQGAKSGSSKDSKPGVQKGSKPGAPQQGRHGRDENSINIARMELSSRSHASGNLVLPDSGPILSTSTTIYSTKSAASETDSPSKLARSDDLATGDNRIGPTQFAPGPEELADGSDEADPGTSSTSSVAQESTSTTTEAPREAKATGEAVVGTIANKADGDTPMYPYPNSTDNNRLSASGRVGTGVMAMRTGHAKVSGGKNVHTSNCTILANGANLNSTPTPSEALSGRFTAGEVGIFQSAPPMIRRSPIFVFGKKNKTCQKGHQFDKKKNKCQPIAGYHKDACVAPQEFVAKKIQCCRKNKLRMWVECVASSPKAGPNPSATPSQDAMPSSSGQPGSSNGAGGDEHGKNGGDVGGSSGQHGTYSDANGGGDNIHGNQNPSQQNGEGYQHDGSMGGGQQEGSSGEGGSQSDPDSEGSNARYGDTGSNEPGSDPGYDSGYESGDGSGSDYGKEHRTSGSEHHPVKDRSLSPRWWTKNQNNDKYKGCQTGQILNAATRKCKNDPSYVKFKNCQKGQYWDKHVQKCQPEPGYKGNIACPPGTDWDSQKQDCVRSNPLPNSGGQYGQNQGGGGYNDNQPGQYSHNQPAGHNANQKGGSQGCGYGQGGDQHGGSMNSNYDEGNQHDTSTDYNHQNGESSHGYNDNGANEYDDTSGNDHGGDSGGEPPNADGHEDGGPNGQGDSWKRYLQTAGRSLDYESGQLHAVTEAEKRHTAIVRTTSTTRVRRAPSAAAQDPSVTSRQPIEDAEDYGEGDKTT</sequence>
<feature type="compositionally biased region" description="Low complexity" evidence="1">
    <location>
        <begin position="178"/>
        <end position="193"/>
    </location>
</feature>
<feature type="compositionally biased region" description="Polar residues" evidence="1">
    <location>
        <begin position="119"/>
        <end position="139"/>
    </location>
</feature>